<feature type="domain" description="Luciferase-like" evidence="5">
    <location>
        <begin position="11"/>
        <end position="266"/>
    </location>
</feature>
<name>A0A9W6R195_9PSEU</name>
<reference evidence="6" key="1">
    <citation type="submission" date="2023-03" db="EMBL/GenBank/DDBJ databases">
        <title>Amycolatopsis taiwanensis NBRC 103393.</title>
        <authorList>
            <person name="Ichikawa N."/>
            <person name="Sato H."/>
            <person name="Tonouchi N."/>
        </authorList>
    </citation>
    <scope>NUCLEOTIDE SEQUENCE</scope>
    <source>
        <strain evidence="6">NBRC 103393</strain>
    </source>
</reference>
<keyword evidence="7" id="KW-1185">Reference proteome</keyword>
<keyword evidence="1" id="KW-0285">Flavoprotein</keyword>
<dbReference type="AlphaFoldDB" id="A0A9W6R195"/>
<evidence type="ECO:0000313" key="7">
    <source>
        <dbReference type="Proteomes" id="UP001165136"/>
    </source>
</evidence>
<evidence type="ECO:0000256" key="1">
    <source>
        <dbReference type="ARBA" id="ARBA00022630"/>
    </source>
</evidence>
<keyword evidence="3" id="KW-0560">Oxidoreductase</keyword>
<dbReference type="RefSeq" id="WP_285487813.1">
    <property type="nucleotide sequence ID" value="NZ_BSTI01000008.1"/>
</dbReference>
<sequence length="291" mass="31616">MGGIRVGVNMTVPSSRAEWVDKCRKAEDLGFDVIGVADHLGMHAPFPAIVLAGEVTERVRLNTFVLNVPFYNAALLARDVATTDQFVDGRLELGLGAGYVKAEFDAAGLPFPSAGERIDHLERTIAELRRLYADPGYKPQPARPGGPPLLVGGWGRRTLGVAAKHADVIAFTGAAPDREGNMAGLAGADEFKNRVEFVRAELGERADDVELNVLVQYVAVTEDRMGVLEQLRQYGPTLTLDQLGELPTLLVGTPEQIAEQLQENKERFGLNYVTVLEPSLDAFAQVIARLR</sequence>
<organism evidence="6 7">
    <name type="scientific">Amycolatopsis taiwanensis</name>
    <dbReference type="NCBI Taxonomy" id="342230"/>
    <lineage>
        <taxon>Bacteria</taxon>
        <taxon>Bacillati</taxon>
        <taxon>Actinomycetota</taxon>
        <taxon>Actinomycetes</taxon>
        <taxon>Pseudonocardiales</taxon>
        <taxon>Pseudonocardiaceae</taxon>
        <taxon>Amycolatopsis</taxon>
    </lineage>
</organism>
<comment type="caution">
    <text evidence="6">The sequence shown here is derived from an EMBL/GenBank/DDBJ whole genome shotgun (WGS) entry which is preliminary data.</text>
</comment>
<dbReference type="GO" id="GO:0046306">
    <property type="term" value="P:alkanesulfonate catabolic process"/>
    <property type="evidence" value="ECO:0007669"/>
    <property type="project" value="TreeGrafter"/>
</dbReference>
<proteinExistence type="predicted"/>
<dbReference type="Proteomes" id="UP001165136">
    <property type="component" value="Unassembled WGS sequence"/>
</dbReference>
<dbReference type="Pfam" id="PF00296">
    <property type="entry name" value="Bac_luciferase"/>
    <property type="match status" value="1"/>
</dbReference>
<dbReference type="InterPro" id="IPR050172">
    <property type="entry name" value="SsuD_RutA_monooxygenase"/>
</dbReference>
<dbReference type="NCBIfam" id="TIGR03621">
    <property type="entry name" value="F420_MSMEG_2516"/>
    <property type="match status" value="1"/>
</dbReference>
<dbReference type="InterPro" id="IPR019923">
    <property type="entry name" value="Lucif-like_OxRdtase_MSMEG_2516"/>
</dbReference>
<keyword evidence="2" id="KW-0288">FMN</keyword>
<dbReference type="SUPFAM" id="SSF51679">
    <property type="entry name" value="Bacterial luciferase-like"/>
    <property type="match status" value="1"/>
</dbReference>
<keyword evidence="4" id="KW-0503">Monooxygenase</keyword>
<dbReference type="Gene3D" id="3.20.20.30">
    <property type="entry name" value="Luciferase-like domain"/>
    <property type="match status" value="1"/>
</dbReference>
<dbReference type="PANTHER" id="PTHR42847:SF4">
    <property type="entry name" value="ALKANESULFONATE MONOOXYGENASE-RELATED"/>
    <property type="match status" value="1"/>
</dbReference>
<dbReference type="InterPro" id="IPR036661">
    <property type="entry name" value="Luciferase-like_sf"/>
</dbReference>
<gene>
    <name evidence="6" type="primary">hmd</name>
    <name evidence="6" type="ORF">Atai01_40770</name>
</gene>
<evidence type="ECO:0000259" key="5">
    <source>
        <dbReference type="Pfam" id="PF00296"/>
    </source>
</evidence>
<evidence type="ECO:0000256" key="3">
    <source>
        <dbReference type="ARBA" id="ARBA00023002"/>
    </source>
</evidence>
<protein>
    <submittedName>
        <fullName evidence="6">LLM class F420-dependent oxidoreductase</fullName>
    </submittedName>
</protein>
<evidence type="ECO:0000256" key="2">
    <source>
        <dbReference type="ARBA" id="ARBA00022643"/>
    </source>
</evidence>
<dbReference type="EMBL" id="BSTI01000008">
    <property type="protein sequence ID" value="GLY67458.1"/>
    <property type="molecule type" value="Genomic_DNA"/>
</dbReference>
<dbReference type="PANTHER" id="PTHR42847">
    <property type="entry name" value="ALKANESULFONATE MONOOXYGENASE"/>
    <property type="match status" value="1"/>
</dbReference>
<evidence type="ECO:0000313" key="6">
    <source>
        <dbReference type="EMBL" id="GLY67458.1"/>
    </source>
</evidence>
<accession>A0A9W6R195</accession>
<dbReference type="InterPro" id="IPR011251">
    <property type="entry name" value="Luciferase-like_dom"/>
</dbReference>
<evidence type="ECO:0000256" key="4">
    <source>
        <dbReference type="ARBA" id="ARBA00023033"/>
    </source>
</evidence>
<dbReference type="GO" id="GO:0008726">
    <property type="term" value="F:alkanesulfonate monooxygenase activity"/>
    <property type="evidence" value="ECO:0007669"/>
    <property type="project" value="TreeGrafter"/>
</dbReference>